<reference evidence="7" key="1">
    <citation type="submission" date="2023-02" db="EMBL/GenBank/DDBJ databases">
        <title>Genome of toxic invasive species Heracleum sosnowskyi carries increased number of genes despite the absence of recent whole-genome duplications.</title>
        <authorList>
            <person name="Schelkunov M."/>
            <person name="Shtratnikova V."/>
            <person name="Makarenko M."/>
            <person name="Klepikova A."/>
            <person name="Omelchenko D."/>
            <person name="Novikova G."/>
            <person name="Obukhova E."/>
            <person name="Bogdanov V."/>
            <person name="Penin A."/>
            <person name="Logacheva M."/>
        </authorList>
    </citation>
    <scope>NUCLEOTIDE SEQUENCE</scope>
    <source>
        <strain evidence="7">Hsosn_3</strain>
        <tissue evidence="7">Leaf</tissue>
    </source>
</reference>
<comment type="subcellular location">
    <subcellularLocation>
        <location evidence="1">Membrane</location>
        <topology evidence="1">Single-pass membrane protein</topology>
    </subcellularLocation>
</comment>
<reference evidence="7" key="2">
    <citation type="submission" date="2023-05" db="EMBL/GenBank/DDBJ databases">
        <authorList>
            <person name="Schelkunov M.I."/>
        </authorList>
    </citation>
    <scope>NUCLEOTIDE SEQUENCE</scope>
    <source>
        <strain evidence="7">Hsosn_3</strain>
        <tissue evidence="7">Leaf</tissue>
    </source>
</reference>
<dbReference type="Proteomes" id="UP001237642">
    <property type="component" value="Unassembled WGS sequence"/>
</dbReference>
<evidence type="ECO:0000256" key="3">
    <source>
        <dbReference type="ARBA" id="ARBA00022989"/>
    </source>
</evidence>
<dbReference type="PANTHER" id="PTHR31509">
    <property type="entry name" value="BPS1-LIKE PROTEIN"/>
    <property type="match status" value="1"/>
</dbReference>
<keyword evidence="2 6" id="KW-0812">Transmembrane</keyword>
<keyword evidence="4 6" id="KW-0472">Membrane</keyword>
<gene>
    <name evidence="7" type="ORF">POM88_023215</name>
</gene>
<keyword evidence="3 6" id="KW-1133">Transmembrane helix</keyword>
<keyword evidence="8" id="KW-1185">Reference proteome</keyword>
<evidence type="ECO:0000256" key="1">
    <source>
        <dbReference type="ARBA" id="ARBA00004167"/>
    </source>
</evidence>
<dbReference type="Pfam" id="PF05633">
    <property type="entry name" value="ROH1-like"/>
    <property type="match status" value="2"/>
</dbReference>
<proteinExistence type="inferred from homology"/>
<dbReference type="AlphaFoldDB" id="A0AAD8IK93"/>
<comment type="similarity">
    <text evidence="5">Belongs to the ROH1 family.</text>
</comment>
<evidence type="ECO:0000313" key="8">
    <source>
        <dbReference type="Proteomes" id="UP001237642"/>
    </source>
</evidence>
<accession>A0AAD8IK93</accession>
<evidence type="ECO:0000313" key="7">
    <source>
        <dbReference type="EMBL" id="KAK1385480.1"/>
    </source>
</evidence>
<sequence>MFLTEKNPPFPSFSPFRSSIKRSPLHDFDLIFKSFDDKLNNRLRALSFSSPSHLISLQWLSLAVDLLSDTHADANAVISAMTSASGSSGDSRSFYLDHSVKILDVCNSVSYEIEKLRHRRLLMKFVTHLLNVSGDGYGPPAPEKMKRASECIADYERNCGDFAKRRGFEVREPDVLIRDLVNAIVTISPPRGKISTVERAVLRIIYAVGLITVFVAGVALSSLHGLPELTKIRVPSEFSWSDSVNELQTAIFDSERRVVLNETDEVAARAVSLRVLIDGGVTGVGEKERLEIAVKEIENLTEKMGEGLDRLDNGVNKMFGVVLSARNGVLDNYRVGPVEKRRK</sequence>
<feature type="transmembrane region" description="Helical" evidence="6">
    <location>
        <begin position="204"/>
        <end position="223"/>
    </location>
</feature>
<dbReference type="EMBL" id="JAUIZM010000005">
    <property type="protein sequence ID" value="KAK1385480.1"/>
    <property type="molecule type" value="Genomic_DNA"/>
</dbReference>
<dbReference type="GO" id="GO:0016020">
    <property type="term" value="C:membrane"/>
    <property type="evidence" value="ECO:0007669"/>
    <property type="project" value="UniProtKB-SubCell"/>
</dbReference>
<name>A0AAD8IK93_9APIA</name>
<evidence type="ECO:0000256" key="2">
    <source>
        <dbReference type="ARBA" id="ARBA00022692"/>
    </source>
</evidence>
<evidence type="ECO:0000256" key="6">
    <source>
        <dbReference type="SAM" id="Phobius"/>
    </source>
</evidence>
<comment type="caution">
    <text evidence="7">The sequence shown here is derived from an EMBL/GenBank/DDBJ whole genome shotgun (WGS) entry which is preliminary data.</text>
</comment>
<evidence type="ECO:0000256" key="5">
    <source>
        <dbReference type="ARBA" id="ARBA00035114"/>
    </source>
</evidence>
<protein>
    <submittedName>
        <fullName evidence="7">Uncharacterized protein</fullName>
    </submittedName>
</protein>
<dbReference type="InterPro" id="IPR008511">
    <property type="entry name" value="ROH1-like"/>
</dbReference>
<organism evidence="7 8">
    <name type="scientific">Heracleum sosnowskyi</name>
    <dbReference type="NCBI Taxonomy" id="360622"/>
    <lineage>
        <taxon>Eukaryota</taxon>
        <taxon>Viridiplantae</taxon>
        <taxon>Streptophyta</taxon>
        <taxon>Embryophyta</taxon>
        <taxon>Tracheophyta</taxon>
        <taxon>Spermatophyta</taxon>
        <taxon>Magnoliopsida</taxon>
        <taxon>eudicotyledons</taxon>
        <taxon>Gunneridae</taxon>
        <taxon>Pentapetalae</taxon>
        <taxon>asterids</taxon>
        <taxon>campanulids</taxon>
        <taxon>Apiales</taxon>
        <taxon>Apiaceae</taxon>
        <taxon>Apioideae</taxon>
        <taxon>apioid superclade</taxon>
        <taxon>Tordylieae</taxon>
        <taxon>Tordyliinae</taxon>
        <taxon>Heracleum</taxon>
    </lineage>
</organism>
<evidence type="ECO:0000256" key="4">
    <source>
        <dbReference type="ARBA" id="ARBA00023136"/>
    </source>
</evidence>